<reference evidence="2" key="1">
    <citation type="journal article" date="2019" name="Int. J. Syst. Evol. Microbiol.">
        <title>The Global Catalogue of Microorganisms (GCM) 10K type strain sequencing project: providing services to taxonomists for standard genome sequencing and annotation.</title>
        <authorList>
            <consortium name="The Broad Institute Genomics Platform"/>
            <consortium name="The Broad Institute Genome Sequencing Center for Infectious Disease"/>
            <person name="Wu L."/>
            <person name="Ma J."/>
        </authorList>
    </citation>
    <scope>NUCLEOTIDE SEQUENCE [LARGE SCALE GENOMIC DNA]</scope>
    <source>
        <strain evidence="2">JCM 18541</strain>
    </source>
</reference>
<comment type="caution">
    <text evidence="1">The sequence shown here is derived from an EMBL/GenBank/DDBJ whole genome shotgun (WGS) entry which is preliminary data.</text>
</comment>
<name>A0ABP9BFV7_9MICC</name>
<keyword evidence="2" id="KW-1185">Reference proteome</keyword>
<evidence type="ECO:0000313" key="2">
    <source>
        <dbReference type="Proteomes" id="UP001500187"/>
    </source>
</evidence>
<evidence type="ECO:0000313" key="1">
    <source>
        <dbReference type="EMBL" id="GAA4794352.1"/>
    </source>
</evidence>
<gene>
    <name evidence="1" type="ORF">GCM10023352_11510</name>
</gene>
<organism evidence="1 2">
    <name type="scientific">Rothia endophytica</name>
    <dbReference type="NCBI Taxonomy" id="1324766"/>
    <lineage>
        <taxon>Bacteria</taxon>
        <taxon>Bacillati</taxon>
        <taxon>Actinomycetota</taxon>
        <taxon>Actinomycetes</taxon>
        <taxon>Micrococcales</taxon>
        <taxon>Micrococcaceae</taxon>
        <taxon>Rothia</taxon>
    </lineage>
</organism>
<proteinExistence type="predicted"/>
<dbReference type="EMBL" id="BAABKP010000001">
    <property type="protein sequence ID" value="GAA4794352.1"/>
    <property type="molecule type" value="Genomic_DNA"/>
</dbReference>
<dbReference type="Proteomes" id="UP001500187">
    <property type="component" value="Unassembled WGS sequence"/>
</dbReference>
<accession>A0ABP9BFV7</accession>
<sequence>MIFKNESSLSVSHLDMACHALKDDPSEVLRRAERALAAEHNLSRASFGLAAKHDTGVDADINDEDYF</sequence>
<protein>
    <submittedName>
        <fullName evidence="1">Uncharacterized protein</fullName>
    </submittedName>
</protein>